<reference evidence="2 3" key="1">
    <citation type="submission" date="2017-09" db="EMBL/GenBank/DDBJ databases">
        <title>The Catabolism of 3,6-Dichlorosalicylic acid is Initiated by the Cytochrome P450 Monooxygenase DsmABC in Rhizorhabdus dicambivorans Ndbn-20.</title>
        <authorList>
            <person name="Na L."/>
        </authorList>
    </citation>
    <scope>NUCLEOTIDE SEQUENCE [LARGE SCALE GENOMIC DNA]</scope>
    <source>
        <strain evidence="2 3">Ndbn-20m</strain>
    </source>
</reference>
<comment type="caution">
    <text evidence="2">The sequence shown here is derived from an EMBL/GenBank/DDBJ whole genome shotgun (WGS) entry which is preliminary data.</text>
</comment>
<gene>
    <name evidence="2" type="ORF">COO09_12805</name>
</gene>
<sequence length="248" mass="26452">MSLLELQRDFRAWIADASGEAAERLGPGARAGLDVYQNNYRASLVACLSEAFERVRLWIGEERFLSTAAAHIDVTPPHAWTLDAYAKDFPETLELLFPGDPEIAELGWLDLALSEAFVGPDADPLDPAALAAVDWDHAVLRLGPTLTTAPFRSNAAAIWSALSAGEMPPPAERLAEPATVLVWRNAFTSCFRTAEPGEVRAIELARDGASFGAICAALIDLLGEEQGVAAAGAMLGRWIGDGLLVGVD</sequence>
<dbReference type="OrthoDB" id="343356at2"/>
<dbReference type="Proteomes" id="UP000218934">
    <property type="component" value="Unassembled WGS sequence"/>
</dbReference>
<feature type="domain" description="Putative DNA-binding" evidence="1">
    <location>
        <begin position="5"/>
        <end position="91"/>
    </location>
</feature>
<dbReference type="RefSeq" id="WP_066962956.1">
    <property type="nucleotide sequence ID" value="NZ_CP023449.1"/>
</dbReference>
<evidence type="ECO:0000259" key="1">
    <source>
        <dbReference type="Pfam" id="PF09836"/>
    </source>
</evidence>
<protein>
    <submittedName>
        <fullName evidence="2">DUF2063 domain-containing protein</fullName>
    </submittedName>
</protein>
<organism evidence="2 3">
    <name type="scientific">Rhizorhabdus dicambivorans</name>
    <dbReference type="NCBI Taxonomy" id="1850238"/>
    <lineage>
        <taxon>Bacteria</taxon>
        <taxon>Pseudomonadati</taxon>
        <taxon>Pseudomonadota</taxon>
        <taxon>Alphaproteobacteria</taxon>
        <taxon>Sphingomonadales</taxon>
        <taxon>Sphingomonadaceae</taxon>
        <taxon>Rhizorhabdus</taxon>
    </lineage>
</organism>
<evidence type="ECO:0000313" key="3">
    <source>
        <dbReference type="Proteomes" id="UP000218934"/>
    </source>
</evidence>
<accession>A0A2A4FUN4</accession>
<dbReference type="KEGG" id="rdi:CMV14_15050"/>
<dbReference type="InterPro" id="IPR018640">
    <property type="entry name" value="DUF2063"/>
</dbReference>
<dbReference type="EMBL" id="NWUF01000011">
    <property type="protein sequence ID" value="PCE41897.1"/>
    <property type="molecule type" value="Genomic_DNA"/>
</dbReference>
<dbReference type="AlphaFoldDB" id="A0A2A4FUN4"/>
<evidence type="ECO:0000313" key="2">
    <source>
        <dbReference type="EMBL" id="PCE41897.1"/>
    </source>
</evidence>
<keyword evidence="3" id="KW-1185">Reference proteome</keyword>
<dbReference type="Pfam" id="PF09836">
    <property type="entry name" value="DUF2063"/>
    <property type="match status" value="1"/>
</dbReference>
<proteinExistence type="predicted"/>
<name>A0A2A4FUN4_9SPHN</name>